<gene>
    <name evidence="2" type="ORF">ACFQ2K_14970</name>
</gene>
<dbReference type="Proteomes" id="UP001596915">
    <property type="component" value="Unassembled WGS sequence"/>
</dbReference>
<evidence type="ECO:0000313" key="2">
    <source>
        <dbReference type="EMBL" id="MFD0623878.1"/>
    </source>
</evidence>
<protein>
    <submittedName>
        <fullName evidence="2">Uncharacterized protein</fullName>
    </submittedName>
</protein>
<comment type="caution">
    <text evidence="2">The sequence shown here is derived from an EMBL/GenBank/DDBJ whole genome shotgun (WGS) entry which is preliminary data.</text>
</comment>
<accession>A0ABW2WSI3</accession>
<organism evidence="2 3">
    <name type="scientific">Streptomyces sanglieri</name>
    <dbReference type="NCBI Taxonomy" id="193460"/>
    <lineage>
        <taxon>Bacteria</taxon>
        <taxon>Bacillati</taxon>
        <taxon>Actinomycetota</taxon>
        <taxon>Actinomycetes</taxon>
        <taxon>Kitasatosporales</taxon>
        <taxon>Streptomycetaceae</taxon>
        <taxon>Streptomyces</taxon>
    </lineage>
</organism>
<keyword evidence="3" id="KW-1185">Reference proteome</keyword>
<reference evidence="3" key="1">
    <citation type="journal article" date="2019" name="Int. J. Syst. Evol. Microbiol.">
        <title>The Global Catalogue of Microorganisms (GCM) 10K type strain sequencing project: providing services to taxonomists for standard genome sequencing and annotation.</title>
        <authorList>
            <consortium name="The Broad Institute Genomics Platform"/>
            <consortium name="The Broad Institute Genome Sequencing Center for Infectious Disease"/>
            <person name="Wu L."/>
            <person name="Ma J."/>
        </authorList>
    </citation>
    <scope>NUCLEOTIDE SEQUENCE [LARGE SCALE GENOMIC DNA]</scope>
    <source>
        <strain evidence="3">JCM 12607</strain>
    </source>
</reference>
<sequence length="65" mass="6841">MTATPVTGPSRKTGLPSSPSVMRPAVGVSVPRLPNWSVSVRGRSVRTETVLGEVAHSERVVVPYG</sequence>
<proteinExistence type="predicted"/>
<dbReference type="EMBL" id="JBHTGL010000008">
    <property type="protein sequence ID" value="MFD0623878.1"/>
    <property type="molecule type" value="Genomic_DNA"/>
</dbReference>
<evidence type="ECO:0000256" key="1">
    <source>
        <dbReference type="SAM" id="MobiDB-lite"/>
    </source>
</evidence>
<name>A0ABW2WSI3_9ACTN</name>
<feature type="region of interest" description="Disordered" evidence="1">
    <location>
        <begin position="1"/>
        <end position="26"/>
    </location>
</feature>
<evidence type="ECO:0000313" key="3">
    <source>
        <dbReference type="Proteomes" id="UP001596915"/>
    </source>
</evidence>